<dbReference type="CDD" id="cd00054">
    <property type="entry name" value="EGF_CA"/>
    <property type="match status" value="1"/>
</dbReference>
<dbReference type="InterPro" id="IPR003410">
    <property type="entry name" value="HYR_dom"/>
</dbReference>
<dbReference type="SUPFAM" id="SSF49854">
    <property type="entry name" value="Spermadhesin, CUB domain"/>
    <property type="match status" value="1"/>
</dbReference>
<dbReference type="GO" id="GO:0016020">
    <property type="term" value="C:membrane"/>
    <property type="evidence" value="ECO:0007669"/>
    <property type="project" value="UniProtKB-SubCell"/>
</dbReference>
<dbReference type="GO" id="GO:0120025">
    <property type="term" value="C:plasma membrane bounded cell projection"/>
    <property type="evidence" value="ECO:0007669"/>
    <property type="project" value="UniProtKB-ARBA"/>
</dbReference>
<name>A0A2G8JW46_STIJA</name>
<dbReference type="SMART" id="SM00179">
    <property type="entry name" value="EGF_CA"/>
    <property type="match status" value="1"/>
</dbReference>
<dbReference type="GO" id="GO:0007399">
    <property type="term" value="P:nervous system development"/>
    <property type="evidence" value="ECO:0007669"/>
    <property type="project" value="UniProtKB-ARBA"/>
</dbReference>
<protein>
    <submittedName>
        <fullName evidence="13">Uncharacterized protein</fullName>
    </submittedName>
</protein>
<evidence type="ECO:0000259" key="11">
    <source>
        <dbReference type="PROSITE" id="PS50026"/>
    </source>
</evidence>
<dbReference type="STRING" id="307972.A0A2G8JW46"/>
<dbReference type="Pfam" id="PF00008">
    <property type="entry name" value="EGF"/>
    <property type="match status" value="2"/>
</dbReference>
<dbReference type="SMART" id="SM00181">
    <property type="entry name" value="EGF"/>
    <property type="match status" value="6"/>
</dbReference>
<evidence type="ECO:0000259" key="12">
    <source>
        <dbReference type="PROSITE" id="PS50825"/>
    </source>
</evidence>
<comment type="caution">
    <text evidence="13">The sequence shown here is derived from an EMBL/GenBank/DDBJ whole genome shotgun (WGS) entry which is preliminary data.</text>
</comment>
<accession>A0A2G8JW46</accession>
<dbReference type="PROSITE" id="PS50825">
    <property type="entry name" value="HYR"/>
    <property type="match status" value="1"/>
</dbReference>
<dbReference type="OrthoDB" id="283575at2759"/>
<dbReference type="Gene3D" id="2.10.25.10">
    <property type="entry name" value="Laminin"/>
    <property type="match status" value="5"/>
</dbReference>
<evidence type="ECO:0000256" key="4">
    <source>
        <dbReference type="ARBA" id="ARBA00022737"/>
    </source>
</evidence>
<dbReference type="PANTHER" id="PTHR24273:SF32">
    <property type="entry name" value="HYALIN"/>
    <property type="match status" value="1"/>
</dbReference>
<evidence type="ECO:0000256" key="10">
    <source>
        <dbReference type="PROSITE-ProRule" id="PRU00076"/>
    </source>
</evidence>
<reference evidence="13 14" key="1">
    <citation type="journal article" date="2017" name="PLoS Biol.">
        <title>The sea cucumber genome provides insights into morphological evolution and visceral regeneration.</title>
        <authorList>
            <person name="Zhang X."/>
            <person name="Sun L."/>
            <person name="Yuan J."/>
            <person name="Sun Y."/>
            <person name="Gao Y."/>
            <person name="Zhang L."/>
            <person name="Li S."/>
            <person name="Dai H."/>
            <person name="Hamel J.F."/>
            <person name="Liu C."/>
            <person name="Yu Y."/>
            <person name="Liu S."/>
            <person name="Lin W."/>
            <person name="Guo K."/>
            <person name="Jin S."/>
            <person name="Xu P."/>
            <person name="Storey K.B."/>
            <person name="Huan P."/>
            <person name="Zhang T."/>
            <person name="Zhou Y."/>
            <person name="Zhang J."/>
            <person name="Lin C."/>
            <person name="Li X."/>
            <person name="Xing L."/>
            <person name="Huo D."/>
            <person name="Sun M."/>
            <person name="Wang L."/>
            <person name="Mercier A."/>
            <person name="Li F."/>
            <person name="Yang H."/>
            <person name="Xiang J."/>
        </authorList>
    </citation>
    <scope>NUCLEOTIDE SEQUENCE [LARGE SCALE GENOMIC DNA]</scope>
    <source>
        <strain evidence="13">Shaxun</strain>
        <tissue evidence="13">Muscle</tissue>
    </source>
</reference>
<evidence type="ECO:0000313" key="14">
    <source>
        <dbReference type="Proteomes" id="UP000230750"/>
    </source>
</evidence>
<feature type="disulfide bond" evidence="10">
    <location>
        <begin position="215"/>
        <end position="224"/>
    </location>
</feature>
<evidence type="ECO:0000256" key="9">
    <source>
        <dbReference type="ARBA" id="ARBA00023180"/>
    </source>
</evidence>
<dbReference type="GO" id="GO:0005509">
    <property type="term" value="F:calcium ion binding"/>
    <property type="evidence" value="ECO:0007669"/>
    <property type="project" value="InterPro"/>
</dbReference>
<dbReference type="Pfam" id="PF02494">
    <property type="entry name" value="HYR"/>
    <property type="match status" value="4"/>
</dbReference>
<evidence type="ECO:0000256" key="2">
    <source>
        <dbReference type="ARBA" id="ARBA00022536"/>
    </source>
</evidence>
<keyword evidence="5" id="KW-0106">Calcium</keyword>
<dbReference type="FunFam" id="2.10.25.10:FF:000247">
    <property type="entry name" value="Delta/notch like EGF repeat containing"/>
    <property type="match status" value="1"/>
</dbReference>
<dbReference type="AlphaFoldDB" id="A0A2G8JW46"/>
<keyword evidence="3" id="KW-0812">Transmembrane</keyword>
<feature type="disulfide bond" evidence="10">
    <location>
        <begin position="267"/>
        <end position="276"/>
    </location>
</feature>
<comment type="caution">
    <text evidence="10">Lacks conserved residue(s) required for the propagation of feature annotation.</text>
</comment>
<feature type="disulfide bond" evidence="10">
    <location>
        <begin position="89"/>
        <end position="98"/>
    </location>
</feature>
<dbReference type="InterPro" id="IPR035914">
    <property type="entry name" value="Sperma_CUB_dom_sf"/>
</dbReference>
<feature type="domain" description="EGF-like" evidence="11">
    <location>
        <begin position="233"/>
        <end position="277"/>
    </location>
</feature>
<feature type="domain" description="EGF-like" evidence="11">
    <location>
        <begin position="768"/>
        <end position="804"/>
    </location>
</feature>
<keyword evidence="2 10" id="KW-0245">EGF-like domain</keyword>
<dbReference type="InterPro" id="IPR001881">
    <property type="entry name" value="EGF-like_Ca-bd_dom"/>
</dbReference>
<feature type="disulfide bond" evidence="10">
    <location>
        <begin position="794"/>
        <end position="803"/>
    </location>
</feature>
<evidence type="ECO:0000313" key="13">
    <source>
        <dbReference type="EMBL" id="PIK39968.1"/>
    </source>
</evidence>
<feature type="disulfide bond" evidence="10">
    <location>
        <begin position="130"/>
        <end position="139"/>
    </location>
</feature>
<sequence>MIEAPIFKICIFIALYRYLHCPEAAYCTTPALPGTCRLPDTSSLNYSIPVQCPTPALRDTPNPCDNNQCGNGGVCVPSATDCDSYTCVCSGCQAGPFCQGVFNPCSMIPCLNGGACTNIAESCTSYSCQCTSCFTGYNCQTVIPDPCAASPCLNDGICQRVAGTCLGFTCSCQTGFGGVLCGNNVAVVNNPCNTFPCMNDGCCVSLGNNNYKCICRNGYTGILCGEIATVFPQFDICTSTGVSCLNGGTCRNTYCSATDDLGVFCECSAGFLGERCQLQADNQMPVIFNCPTQGVTVTANAGDDFAFVTWPDLIVNDNSGHVNLVSSNGAPGNYNIGSRNVLYNFADANGNTAICSFVITVNPATANTAPMLSGCPVGTVNSFTTSPTCNDAEQGTLAVNCNPPAGSTFQSGTTTVVCFCSDNLGLSDDCTFSVSTATANTAPMLSGCPVDTVNSFTTSPTCNDAEQGTLAVNCNPPAGSTFQAGTTTVVCFCSDNLGLSDICTFSVSAATANTAPMLSGCPVGTVNSFTTSPTCNDAEQGTLAVNCNPPAGTTFQSGTNTVTCFCSDNLGLSDFCTFSVSVATANTAPMLSGCPVGTVNSFTTSPTCNDAEQGTLAVNCNPPAGTTFQSGHILLHAHAQIILAYQMSVPSVCLWQHNTAPMLSGCPVGTVNSFTTSPTCNDAEQATANTAPMLSGCPVGTVNSFTTSPTCNDAEQGTLAVNCSPPAGSTFQAGTTVTCFCSDNLGLSDVCTFSVSVVFDPARAEGEITNPCSDSPCLNGGTCTAIGNAFQCTCVAGFSGTNCQTSVTQAFAECPGQVMETAVGNGMIRLSFASPVCPAGQVSSCTQANNALVSALDIVDVCCTCSLGQLESQCCFARLFDPQSPQSFFVVSNGFPNTYPQGLILNTVVTSTVNLQAVLVFFMVPTFNGNPTELLSIGAGGVIGNNVLNTYDTVRAPMLTVIGDNTLWIRFVSTFPNEIPTNSGFVFQIEEAPTMGRKRRSIGANMTDTTETEWTYSADALTDSLLSLNKS</sequence>
<comment type="subcellular location">
    <subcellularLocation>
        <location evidence="1">Membrane</location>
        <topology evidence="1">Single-pass membrane protein</topology>
    </subcellularLocation>
</comment>
<dbReference type="GO" id="GO:0071944">
    <property type="term" value="C:cell periphery"/>
    <property type="evidence" value="ECO:0007669"/>
    <property type="project" value="UniProtKB-ARBA"/>
</dbReference>
<dbReference type="SUPFAM" id="SSF57196">
    <property type="entry name" value="EGF/Laminin"/>
    <property type="match status" value="5"/>
</dbReference>
<dbReference type="PROSITE" id="PS00022">
    <property type="entry name" value="EGF_1"/>
    <property type="match status" value="6"/>
</dbReference>
<gene>
    <name evidence="13" type="ORF">BSL78_23193</name>
</gene>
<organism evidence="13 14">
    <name type="scientific">Stichopus japonicus</name>
    <name type="common">Sea cucumber</name>
    <dbReference type="NCBI Taxonomy" id="307972"/>
    <lineage>
        <taxon>Eukaryota</taxon>
        <taxon>Metazoa</taxon>
        <taxon>Echinodermata</taxon>
        <taxon>Eleutherozoa</taxon>
        <taxon>Echinozoa</taxon>
        <taxon>Holothuroidea</taxon>
        <taxon>Aspidochirotacea</taxon>
        <taxon>Aspidochirotida</taxon>
        <taxon>Stichopodidae</taxon>
        <taxon>Apostichopus</taxon>
    </lineage>
</organism>
<dbReference type="PANTHER" id="PTHR24273">
    <property type="entry name" value="FI04643P-RELATED"/>
    <property type="match status" value="1"/>
</dbReference>
<evidence type="ECO:0000256" key="1">
    <source>
        <dbReference type="ARBA" id="ARBA00004167"/>
    </source>
</evidence>
<evidence type="ECO:0000256" key="3">
    <source>
        <dbReference type="ARBA" id="ARBA00022692"/>
    </source>
</evidence>
<feature type="domain" description="EGF-like" evidence="11">
    <location>
        <begin position="101"/>
        <end position="140"/>
    </location>
</feature>
<feature type="domain" description="EGF-like" evidence="11">
    <location>
        <begin position="188"/>
        <end position="225"/>
    </location>
</feature>
<keyword evidence="9" id="KW-0325">Glycoprotein</keyword>
<proteinExistence type="predicted"/>
<feature type="domain" description="EGF-like" evidence="11">
    <location>
        <begin position="60"/>
        <end position="99"/>
    </location>
</feature>
<dbReference type="Proteomes" id="UP000230750">
    <property type="component" value="Unassembled WGS sequence"/>
</dbReference>
<keyword evidence="8 10" id="KW-1015">Disulfide bond</keyword>
<dbReference type="PROSITE" id="PS50026">
    <property type="entry name" value="EGF_3"/>
    <property type="match status" value="6"/>
</dbReference>
<keyword evidence="4" id="KW-0677">Repeat</keyword>
<feature type="disulfide bond" evidence="10">
    <location>
        <begin position="172"/>
        <end position="181"/>
    </location>
</feature>
<evidence type="ECO:0000256" key="5">
    <source>
        <dbReference type="ARBA" id="ARBA00022837"/>
    </source>
</evidence>
<evidence type="ECO:0000256" key="8">
    <source>
        <dbReference type="ARBA" id="ARBA00023157"/>
    </source>
</evidence>
<feature type="domain" description="EGF-like" evidence="11">
    <location>
        <begin position="143"/>
        <end position="182"/>
    </location>
</feature>
<keyword evidence="6" id="KW-1133">Transmembrane helix</keyword>
<dbReference type="EMBL" id="MRZV01001180">
    <property type="protein sequence ID" value="PIK39968.1"/>
    <property type="molecule type" value="Genomic_DNA"/>
</dbReference>
<keyword evidence="7" id="KW-0472">Membrane</keyword>
<evidence type="ECO:0000256" key="6">
    <source>
        <dbReference type="ARBA" id="ARBA00022989"/>
    </source>
</evidence>
<dbReference type="PROSITE" id="PS01186">
    <property type="entry name" value="EGF_2"/>
    <property type="match status" value="4"/>
</dbReference>
<evidence type="ECO:0000256" key="7">
    <source>
        <dbReference type="ARBA" id="ARBA00023136"/>
    </source>
</evidence>
<feature type="domain" description="HYR" evidence="12">
    <location>
        <begin position="280"/>
        <end position="363"/>
    </location>
</feature>
<keyword evidence="14" id="KW-1185">Reference proteome</keyword>
<dbReference type="InterPro" id="IPR000742">
    <property type="entry name" value="EGF"/>
</dbReference>